<dbReference type="NCBIfam" id="TIGR00254">
    <property type="entry name" value="GGDEF"/>
    <property type="match status" value="1"/>
</dbReference>
<dbReference type="PANTHER" id="PTHR46663:SF2">
    <property type="entry name" value="GGDEF DOMAIN-CONTAINING PROTEIN"/>
    <property type="match status" value="1"/>
</dbReference>
<gene>
    <name evidence="5" type="ORF">ALFOR1_10159</name>
</gene>
<organism evidence="5 6">
    <name type="scientific">Alteromonas macleodii</name>
    <name type="common">Pseudoalteromonas macleodii</name>
    <dbReference type="NCBI Taxonomy" id="28108"/>
    <lineage>
        <taxon>Bacteria</taxon>
        <taxon>Pseudomonadati</taxon>
        <taxon>Pseudomonadota</taxon>
        <taxon>Gammaproteobacteria</taxon>
        <taxon>Alteromonadales</taxon>
        <taxon>Alteromonadaceae</taxon>
        <taxon>Alteromonas/Salinimonas group</taxon>
        <taxon>Alteromonas</taxon>
    </lineage>
</organism>
<proteinExistence type="predicted"/>
<evidence type="ECO:0000256" key="1">
    <source>
        <dbReference type="ARBA" id="ARBA00001946"/>
    </source>
</evidence>
<keyword evidence="2" id="KW-0472">Membrane</keyword>
<evidence type="ECO:0000256" key="3">
    <source>
        <dbReference type="SAM" id="SignalP"/>
    </source>
</evidence>
<dbReference type="InterPro" id="IPR011623">
    <property type="entry name" value="7TMR_DISM_rcpt_extracell_dom1"/>
</dbReference>
<feature type="transmembrane region" description="Helical" evidence="2">
    <location>
        <begin position="128"/>
        <end position="150"/>
    </location>
</feature>
<feature type="transmembrane region" description="Helical" evidence="2">
    <location>
        <begin position="313"/>
        <end position="333"/>
    </location>
</feature>
<dbReference type="Gene3D" id="3.30.70.270">
    <property type="match status" value="1"/>
</dbReference>
<dbReference type="Proteomes" id="UP000509458">
    <property type="component" value="Chromosome"/>
</dbReference>
<feature type="transmembrane region" description="Helical" evidence="2">
    <location>
        <begin position="190"/>
        <end position="211"/>
    </location>
</feature>
<dbReference type="EMBL" id="LR812090">
    <property type="protein sequence ID" value="CAB9492219.1"/>
    <property type="molecule type" value="Genomic_DNA"/>
</dbReference>
<dbReference type="FunFam" id="3.30.70.270:FF:000001">
    <property type="entry name" value="Diguanylate cyclase domain protein"/>
    <property type="match status" value="1"/>
</dbReference>
<protein>
    <submittedName>
        <fullName evidence="5">Diguanylate cyclase</fullName>
    </submittedName>
</protein>
<name>A0A6T9XUV4_ALTMA</name>
<feature type="transmembrane region" description="Helical" evidence="2">
    <location>
        <begin position="288"/>
        <end position="307"/>
    </location>
</feature>
<feature type="transmembrane region" description="Helical" evidence="2">
    <location>
        <begin position="162"/>
        <end position="178"/>
    </location>
</feature>
<feature type="domain" description="GGDEF" evidence="4">
    <location>
        <begin position="382"/>
        <end position="515"/>
    </location>
</feature>
<feature type="signal peptide" evidence="3">
    <location>
        <begin position="1"/>
        <end position="27"/>
    </location>
</feature>
<keyword evidence="2" id="KW-1133">Transmembrane helix</keyword>
<dbReference type="InterPro" id="IPR052163">
    <property type="entry name" value="DGC-Regulatory_Protein"/>
</dbReference>
<dbReference type="InterPro" id="IPR000160">
    <property type="entry name" value="GGDEF_dom"/>
</dbReference>
<sequence length="515" mass="57958">MAWCVSRNFIRLLIGLVLCTASFHSLAKCNFENEIDASPSTSFLLKAGDQRLALTCNVDAQYVLYFPRNYINYNQLYDSKMRKVERLPSAFEAYIINNSNNRFYLDINAQVERRVSVKVTPLGDFHKFASIHTLTMSLFIGFCLALTLYVGMLGASMRNYGLYSYSFYVFSAGVFFLLQEGLLNIVFPQVALLANFQLHLLFAGITLFAGVKFLDQLLDFKALLKGWQRQFVLGMACAALAFAVVQLILPVSDAMKINSMLSLITLITMTCTLSSCVYAAYRKVHCANLVMLGIAVMVLSMLFRLVFTEVSPFLYRYSLVLGITIEAFIFAIATSRKVKKLNDDRLSAFKRASTDSLCNVLNRSGWEGVAQSLLNNFNKEGGYLTLLFIDIDKFKEINDQYGHHAGDKVLQVVAKILMSRCREQDAVGRLGGDEFVVLSHCYSEGQSERLAARIEESLAERDIRTENVVINTTASVGAYITKERYKDLPTLLNKADKLMYSVKEKRKNAEYATSS</sequence>
<dbReference type="Pfam" id="PF00990">
    <property type="entry name" value="GGDEF"/>
    <property type="match status" value="1"/>
</dbReference>
<dbReference type="AlphaFoldDB" id="A0A6T9XUV4"/>
<keyword evidence="2" id="KW-0812">Transmembrane</keyword>
<keyword evidence="3" id="KW-0732">Signal</keyword>
<evidence type="ECO:0000313" key="6">
    <source>
        <dbReference type="Proteomes" id="UP000509458"/>
    </source>
</evidence>
<comment type="cofactor">
    <cofactor evidence="1">
        <name>Mg(2+)</name>
        <dbReference type="ChEBI" id="CHEBI:18420"/>
    </cofactor>
</comment>
<dbReference type="InterPro" id="IPR043128">
    <property type="entry name" value="Rev_trsase/Diguanyl_cyclase"/>
</dbReference>
<evidence type="ECO:0000256" key="2">
    <source>
        <dbReference type="SAM" id="Phobius"/>
    </source>
</evidence>
<accession>A0A6T9XUV4</accession>
<feature type="chain" id="PRO_5029620812" evidence="3">
    <location>
        <begin position="28"/>
        <end position="515"/>
    </location>
</feature>
<dbReference type="Pfam" id="PF07695">
    <property type="entry name" value="7TMR-DISM_7TM"/>
    <property type="match status" value="1"/>
</dbReference>
<dbReference type="PANTHER" id="PTHR46663">
    <property type="entry name" value="DIGUANYLATE CYCLASE DGCT-RELATED"/>
    <property type="match status" value="1"/>
</dbReference>
<dbReference type="SMART" id="SM00267">
    <property type="entry name" value="GGDEF"/>
    <property type="match status" value="1"/>
</dbReference>
<feature type="transmembrane region" description="Helical" evidence="2">
    <location>
        <begin position="231"/>
        <end position="249"/>
    </location>
</feature>
<reference evidence="5 6" key="1">
    <citation type="submission" date="2020-06" db="EMBL/GenBank/DDBJ databases">
        <authorList>
            <person name="Duchaud E."/>
        </authorList>
    </citation>
    <scope>NUCLEOTIDE SEQUENCE [LARGE SCALE GENOMIC DNA]</scope>
    <source>
        <strain evidence="5">Alteromonas fortis</strain>
    </source>
</reference>
<dbReference type="GO" id="GO:0003824">
    <property type="term" value="F:catalytic activity"/>
    <property type="evidence" value="ECO:0007669"/>
    <property type="project" value="UniProtKB-ARBA"/>
</dbReference>
<dbReference type="InterPro" id="IPR029787">
    <property type="entry name" value="Nucleotide_cyclase"/>
</dbReference>
<dbReference type="SUPFAM" id="SSF55073">
    <property type="entry name" value="Nucleotide cyclase"/>
    <property type="match status" value="1"/>
</dbReference>
<dbReference type="CDD" id="cd01949">
    <property type="entry name" value="GGDEF"/>
    <property type="match status" value="1"/>
</dbReference>
<dbReference type="PROSITE" id="PS50887">
    <property type="entry name" value="GGDEF"/>
    <property type="match status" value="1"/>
</dbReference>
<feature type="transmembrane region" description="Helical" evidence="2">
    <location>
        <begin position="261"/>
        <end position="281"/>
    </location>
</feature>
<evidence type="ECO:0000259" key="4">
    <source>
        <dbReference type="PROSITE" id="PS50887"/>
    </source>
</evidence>
<evidence type="ECO:0000313" key="5">
    <source>
        <dbReference type="EMBL" id="CAB9492219.1"/>
    </source>
</evidence>